<dbReference type="RefSeq" id="WP_046741505.1">
    <property type="nucleotide sequence ID" value="NZ_LBNQ01000022.1"/>
</dbReference>
<dbReference type="NCBIfam" id="TIGR00710">
    <property type="entry name" value="efflux_Bcr_CflA"/>
    <property type="match status" value="1"/>
</dbReference>
<evidence type="ECO:0000256" key="2">
    <source>
        <dbReference type="ARBA" id="ARBA00006236"/>
    </source>
</evidence>
<evidence type="ECO:0000256" key="7">
    <source>
        <dbReference type="ARBA" id="ARBA00023136"/>
    </source>
</evidence>
<dbReference type="InterPro" id="IPR036259">
    <property type="entry name" value="MFS_trans_sf"/>
</dbReference>
<comment type="subcellular location">
    <subcellularLocation>
        <location evidence="8">Cell inner membrane</location>
        <topology evidence="8">Multi-pass membrane protein</topology>
    </subcellularLocation>
    <subcellularLocation>
        <location evidence="1">Cell membrane</location>
        <topology evidence="1">Multi-pass membrane protein</topology>
    </subcellularLocation>
</comment>
<dbReference type="SUPFAM" id="SSF103473">
    <property type="entry name" value="MFS general substrate transporter"/>
    <property type="match status" value="1"/>
</dbReference>
<evidence type="ECO:0000313" key="10">
    <source>
        <dbReference type="EMBL" id="KKW68106.1"/>
    </source>
</evidence>
<dbReference type="Proteomes" id="UP000050580">
    <property type="component" value="Unassembled WGS sequence"/>
</dbReference>
<comment type="similarity">
    <text evidence="2 8">Belongs to the major facilitator superfamily. Bcr/CmlA family.</text>
</comment>
<accession>A0A0U1Q045</accession>
<dbReference type="InterPro" id="IPR004812">
    <property type="entry name" value="Efflux_drug-R_Bcr/CmlA"/>
</dbReference>
<evidence type="ECO:0000256" key="8">
    <source>
        <dbReference type="RuleBase" id="RU365088"/>
    </source>
</evidence>
<evidence type="ECO:0000256" key="6">
    <source>
        <dbReference type="ARBA" id="ARBA00022989"/>
    </source>
</evidence>
<keyword evidence="3 8" id="KW-0813">Transport</keyword>
<dbReference type="PANTHER" id="PTHR23502">
    <property type="entry name" value="MAJOR FACILITATOR SUPERFAMILY"/>
    <property type="match status" value="1"/>
</dbReference>
<feature type="transmembrane region" description="Helical" evidence="8">
    <location>
        <begin position="113"/>
        <end position="134"/>
    </location>
</feature>
<comment type="caution">
    <text evidence="8">Lacks conserved residue(s) required for the propagation of feature annotation.</text>
</comment>
<protein>
    <recommendedName>
        <fullName evidence="8">Bcr/CflA family efflux transporter</fullName>
    </recommendedName>
</protein>
<keyword evidence="4" id="KW-1003">Cell membrane</keyword>
<feature type="transmembrane region" description="Helical" evidence="8">
    <location>
        <begin position="293"/>
        <end position="313"/>
    </location>
</feature>
<dbReference type="PANTHER" id="PTHR23502:SF132">
    <property type="entry name" value="POLYAMINE TRANSPORTER 2-RELATED"/>
    <property type="match status" value="1"/>
</dbReference>
<dbReference type="Gene3D" id="1.20.1720.10">
    <property type="entry name" value="Multidrug resistance protein D"/>
    <property type="match status" value="1"/>
</dbReference>
<dbReference type="InterPro" id="IPR011701">
    <property type="entry name" value="MFS"/>
</dbReference>
<keyword evidence="5 8" id="KW-0812">Transmembrane</keyword>
<organism evidence="10 11">
    <name type="scientific">Lampropedia cohaerens</name>
    <dbReference type="NCBI Taxonomy" id="1610491"/>
    <lineage>
        <taxon>Bacteria</taxon>
        <taxon>Pseudomonadati</taxon>
        <taxon>Pseudomonadota</taxon>
        <taxon>Betaproteobacteria</taxon>
        <taxon>Burkholderiales</taxon>
        <taxon>Comamonadaceae</taxon>
        <taxon>Lampropedia</taxon>
    </lineage>
</organism>
<feature type="domain" description="Major facilitator superfamily (MFS) profile" evidence="9">
    <location>
        <begin position="19"/>
        <end position="407"/>
    </location>
</feature>
<feature type="transmembrane region" description="Helical" evidence="8">
    <location>
        <begin position="262"/>
        <end position="281"/>
    </location>
</feature>
<evidence type="ECO:0000256" key="4">
    <source>
        <dbReference type="ARBA" id="ARBA00022475"/>
    </source>
</evidence>
<dbReference type="GO" id="GO:1990961">
    <property type="term" value="P:xenobiotic detoxification by transmembrane export across the plasma membrane"/>
    <property type="evidence" value="ECO:0007669"/>
    <property type="project" value="InterPro"/>
</dbReference>
<feature type="transmembrane region" description="Helical" evidence="8">
    <location>
        <begin position="226"/>
        <end position="250"/>
    </location>
</feature>
<feature type="transmembrane region" description="Helical" evidence="8">
    <location>
        <begin position="355"/>
        <end position="377"/>
    </location>
</feature>
<reference evidence="10 11" key="1">
    <citation type="submission" date="2015-05" db="EMBL/GenBank/DDBJ databases">
        <title>Draft genome sequence of Lampropedia sp. CT6, isolated from the microbial mat of a hot water spring, located at Manikaran, India.</title>
        <authorList>
            <person name="Tripathi C."/>
            <person name="Rani P."/>
            <person name="Mahato N.K."/>
            <person name="Lal R."/>
        </authorList>
    </citation>
    <scope>NUCLEOTIDE SEQUENCE [LARGE SCALE GENOMIC DNA]</scope>
    <source>
        <strain evidence="10 11">CT6</strain>
    </source>
</reference>
<feature type="transmembrane region" description="Helical" evidence="8">
    <location>
        <begin position="383"/>
        <end position="402"/>
    </location>
</feature>
<feature type="transmembrane region" description="Helical" evidence="8">
    <location>
        <begin position="319"/>
        <end position="343"/>
    </location>
</feature>
<keyword evidence="7 8" id="KW-0472">Membrane</keyword>
<feature type="transmembrane region" description="Helical" evidence="8">
    <location>
        <begin position="146"/>
        <end position="168"/>
    </location>
</feature>
<evidence type="ECO:0000259" key="9">
    <source>
        <dbReference type="PROSITE" id="PS50850"/>
    </source>
</evidence>
<dbReference type="PRINTS" id="PR01036">
    <property type="entry name" value="TCRTETB"/>
</dbReference>
<evidence type="ECO:0000313" key="11">
    <source>
        <dbReference type="Proteomes" id="UP000050580"/>
    </source>
</evidence>
<evidence type="ECO:0000256" key="1">
    <source>
        <dbReference type="ARBA" id="ARBA00004651"/>
    </source>
</evidence>
<evidence type="ECO:0000256" key="3">
    <source>
        <dbReference type="ARBA" id="ARBA00022448"/>
    </source>
</evidence>
<dbReference type="AlphaFoldDB" id="A0A0U1Q045"/>
<feature type="transmembrane region" description="Helical" evidence="8">
    <location>
        <begin position="174"/>
        <end position="194"/>
    </location>
</feature>
<feature type="transmembrane region" description="Helical" evidence="8">
    <location>
        <begin position="89"/>
        <end position="107"/>
    </location>
</feature>
<name>A0A0U1Q045_9BURK</name>
<dbReference type="EMBL" id="LBNQ01000022">
    <property type="protein sequence ID" value="KKW68106.1"/>
    <property type="molecule type" value="Genomic_DNA"/>
</dbReference>
<evidence type="ECO:0000256" key="5">
    <source>
        <dbReference type="ARBA" id="ARBA00022692"/>
    </source>
</evidence>
<dbReference type="STRING" id="1610491.AAV94_06385"/>
<dbReference type="CDD" id="cd17320">
    <property type="entry name" value="MFS_MdfA_MDR_like"/>
    <property type="match status" value="1"/>
</dbReference>
<keyword evidence="8" id="KW-0997">Cell inner membrane</keyword>
<dbReference type="GO" id="GO:0005886">
    <property type="term" value="C:plasma membrane"/>
    <property type="evidence" value="ECO:0007669"/>
    <property type="project" value="UniProtKB-SubCell"/>
</dbReference>
<dbReference type="InterPro" id="IPR020846">
    <property type="entry name" value="MFS_dom"/>
</dbReference>
<dbReference type="Pfam" id="PF07690">
    <property type="entry name" value="MFS_1"/>
    <property type="match status" value="1"/>
</dbReference>
<gene>
    <name evidence="10" type="ORF">AAV94_06385</name>
</gene>
<feature type="transmembrane region" description="Helical" evidence="8">
    <location>
        <begin position="58"/>
        <end position="77"/>
    </location>
</feature>
<comment type="caution">
    <text evidence="10">The sequence shown here is derived from an EMBL/GenBank/DDBJ whole genome shotgun (WGS) entry which is preliminary data.</text>
</comment>
<sequence length="413" mass="43453">MNLKVTDSLVVDAPRPAFTVLQVVLLALLTALNAFSIDMYLPGMPEIAREMAASPSAVQNTVVVFLIGMGIGQALYGPLLDRFGRRVPLLLGVSLFVLGSLMCALAPDVQWLLAARFVQALGAAAGMVTPRAVIADRSVLPESARVFSLLMQVMMVVPILAPLIGGVIVGHASWRWIFVVLAATGMLALVWSAMQLPETLPPGKRVRHSWTRILGVYARQCTRASFMVYTLASGILFGSFIVFISSSAFVYTGHFGLTPSEFSYVFAANAACVIAGGFVSRDLLRRQWPVARIALLGIAVHALAGLVLSVLIHQTDVTMVLYAGLLVLSTGALGLVIGNLTALTMSHAGTHAGTASALTGMMQFLLSAAIGYIASAMGPSAEMLPTVIGVGGVAGGLLTWLARHPLIAAMEKG</sequence>
<proteinExistence type="inferred from homology"/>
<dbReference type="PROSITE" id="PS50850">
    <property type="entry name" value="MFS"/>
    <property type="match status" value="1"/>
</dbReference>
<dbReference type="OrthoDB" id="9814303at2"/>
<dbReference type="GO" id="GO:0042910">
    <property type="term" value="F:xenobiotic transmembrane transporter activity"/>
    <property type="evidence" value="ECO:0007669"/>
    <property type="project" value="InterPro"/>
</dbReference>
<keyword evidence="6 8" id="KW-1133">Transmembrane helix</keyword>
<keyword evidence="11" id="KW-1185">Reference proteome</keyword>